<keyword evidence="2 9" id="KW-0489">Methyltransferase</keyword>
<organism evidence="10 11">
    <name type="scientific">Edhazardia aedis (strain USNM 41457)</name>
    <name type="common">Microsporidian parasite</name>
    <dbReference type="NCBI Taxonomy" id="1003232"/>
    <lineage>
        <taxon>Eukaryota</taxon>
        <taxon>Fungi</taxon>
        <taxon>Fungi incertae sedis</taxon>
        <taxon>Microsporidia</taxon>
        <taxon>Edhazardia</taxon>
    </lineage>
</organism>
<gene>
    <name evidence="10" type="ORF">EDEG_00692</name>
</gene>
<comment type="catalytic activity">
    <reaction evidence="8">
        <text>guanosine(26) in tRNA + 2 S-adenosyl-L-methionine = N(2)-dimethylguanosine(26) in tRNA + 2 S-adenosyl-L-homocysteine + 2 H(+)</text>
        <dbReference type="Rhea" id="RHEA:43140"/>
        <dbReference type="Rhea" id="RHEA-COMP:10359"/>
        <dbReference type="Rhea" id="RHEA-COMP:10360"/>
        <dbReference type="ChEBI" id="CHEBI:15378"/>
        <dbReference type="ChEBI" id="CHEBI:57856"/>
        <dbReference type="ChEBI" id="CHEBI:59789"/>
        <dbReference type="ChEBI" id="CHEBI:74269"/>
        <dbReference type="ChEBI" id="CHEBI:74513"/>
        <dbReference type="EC" id="2.1.1.216"/>
    </reaction>
</comment>
<comment type="caution">
    <text evidence="10">The sequence shown here is derived from an EMBL/GenBank/DDBJ whole genome shotgun (WGS) entry which is preliminary data.</text>
</comment>
<reference evidence="10 11" key="1">
    <citation type="submission" date="2011-08" db="EMBL/GenBank/DDBJ databases">
        <authorList>
            <person name="Liu Z.J."/>
            <person name="Shi F.L."/>
            <person name="Lu J.Q."/>
            <person name="Li M."/>
            <person name="Wang Z.L."/>
        </authorList>
    </citation>
    <scope>NUCLEOTIDE SEQUENCE [LARGE SCALE GENOMIC DNA]</scope>
    <source>
        <strain evidence="10 11">USNM 41457</strain>
    </source>
</reference>
<dbReference type="Proteomes" id="UP000003163">
    <property type="component" value="Unassembled WGS sequence"/>
</dbReference>
<dbReference type="EMBL" id="AFBI03000008">
    <property type="protein sequence ID" value="EJW05227.1"/>
    <property type="molecule type" value="Genomic_DNA"/>
</dbReference>
<evidence type="ECO:0000256" key="4">
    <source>
        <dbReference type="ARBA" id="ARBA00022691"/>
    </source>
</evidence>
<dbReference type="AlphaFoldDB" id="J9DVB1"/>
<dbReference type="FunCoup" id="J9DVB1">
    <property type="interactions" value="304"/>
</dbReference>
<dbReference type="GO" id="GO:0140691">
    <property type="term" value="F:RNA folding chaperone"/>
    <property type="evidence" value="ECO:0007669"/>
    <property type="project" value="EnsemblFungi"/>
</dbReference>
<evidence type="ECO:0000256" key="8">
    <source>
        <dbReference type="ARBA" id="ARBA00051897"/>
    </source>
</evidence>
<keyword evidence="4 9" id="KW-0949">S-adenosyl-L-methionine</keyword>
<sequence>MIFEGDAKIHKTNDVFYNPAQKLNRDLTIDVINQFMAEKDNLHIFEAMSATGLRGIRFARELDKKCIIHMNDSNELAIKTISKNCTLNGFTEIEKNVFQYSNKSIILTNDDCNTHLYKNKNYYDVIDIDPFGGCSIFVDSALVNIKNGGLLCLTATDTAVLCTNRTKCFLKYDTIIEKTDAFKELALRVLIGYVLRQASKYEKRVIPILSLSIDFYVRIFFIVHKKDSKQNINDLSFYNICICGNNEKIDIYAKIRFGVNSNIKCDFCGSNYKFIGPLYNKSLHDSNFLSKLSQRCSEKRLSGIINVAKMELDTFLYYSIYSMSSLKKTQCVPLKSMLSALLYYNYKISLTHCSLNSFKTNAPVKKIYEIIEMYISKDRKIKYHEVFAIKKEIEIFFNDRNYRGLLNSKLGPLSRKNNNNKG</sequence>
<dbReference type="Pfam" id="PF02005">
    <property type="entry name" value="TRM"/>
    <property type="match status" value="1"/>
</dbReference>
<dbReference type="GO" id="GO:0160104">
    <property type="term" value="F:tRNA (guanine(26)-N2)-dimethyltransferase activity"/>
    <property type="evidence" value="ECO:0007669"/>
    <property type="project" value="UniProtKB-EC"/>
</dbReference>
<dbReference type="Gene3D" id="3.30.56.70">
    <property type="entry name" value="N2,N2-dimethylguanosine tRNA methyltransferase, C-terminal domain"/>
    <property type="match status" value="1"/>
</dbReference>
<reference evidence="11" key="2">
    <citation type="submission" date="2015-07" db="EMBL/GenBank/DDBJ databases">
        <title>Contrasting host-pathogen interactions and genome evolution in two generalist and specialist microsporidian pathogens of mosquitoes.</title>
        <authorList>
            <consortium name="The Broad Institute Genomics Platform"/>
            <consortium name="The Broad Institute Genome Sequencing Center for Infectious Disease"/>
            <person name="Cuomo C.A."/>
            <person name="Sanscrainte N.D."/>
            <person name="Goldberg J.M."/>
            <person name="Heiman D."/>
            <person name="Young S."/>
            <person name="Zeng Q."/>
            <person name="Becnel J.J."/>
            <person name="Birren B.W."/>
        </authorList>
    </citation>
    <scope>NUCLEOTIDE SEQUENCE [LARGE SCALE GENOMIC DNA]</scope>
    <source>
        <strain evidence="11">USNM 41457</strain>
    </source>
</reference>
<dbReference type="OrthoDB" id="6349953at2759"/>
<dbReference type="InParanoid" id="J9DVB1"/>
<dbReference type="InterPro" id="IPR002905">
    <property type="entry name" value="Trm1"/>
</dbReference>
<dbReference type="HOGENOM" id="CLU_010862_5_0_1"/>
<proteinExistence type="inferred from homology"/>
<dbReference type="PANTHER" id="PTHR10631:SF3">
    <property type="entry name" value="TRNA (GUANINE(26)-N(2))-DIMETHYLTRANSFERASE"/>
    <property type="match status" value="1"/>
</dbReference>
<dbReference type="GO" id="GO:0000049">
    <property type="term" value="F:tRNA binding"/>
    <property type="evidence" value="ECO:0007669"/>
    <property type="project" value="UniProtKB-UniRule"/>
</dbReference>
<evidence type="ECO:0000256" key="3">
    <source>
        <dbReference type="ARBA" id="ARBA00022679"/>
    </source>
</evidence>
<evidence type="ECO:0000256" key="1">
    <source>
        <dbReference type="ARBA" id="ARBA00022555"/>
    </source>
</evidence>
<dbReference type="OMA" id="VFYNPVM"/>
<keyword evidence="5 9" id="KW-0819">tRNA processing</keyword>
<evidence type="ECO:0000256" key="7">
    <source>
        <dbReference type="ARBA" id="ARBA00039099"/>
    </source>
</evidence>
<protein>
    <recommendedName>
        <fullName evidence="7">tRNA (guanine(26)-N(2))-dimethyltransferase</fullName>
        <ecNumber evidence="7">2.1.1.216</ecNumber>
    </recommendedName>
</protein>
<keyword evidence="6 9" id="KW-0694">RNA-binding</keyword>
<evidence type="ECO:0000313" key="10">
    <source>
        <dbReference type="EMBL" id="EJW05227.1"/>
    </source>
</evidence>
<evidence type="ECO:0000256" key="9">
    <source>
        <dbReference type="PROSITE-ProRule" id="PRU00958"/>
    </source>
</evidence>
<dbReference type="SUPFAM" id="SSF53335">
    <property type="entry name" value="S-adenosyl-L-methionine-dependent methyltransferases"/>
    <property type="match status" value="1"/>
</dbReference>
<name>J9DVB1_EDHAE</name>
<keyword evidence="1 9" id="KW-0820">tRNA-binding</keyword>
<dbReference type="VEuPathDB" id="MicrosporidiaDB:EDEG_00692"/>
<keyword evidence="3 9" id="KW-0808">Transferase</keyword>
<dbReference type="EC" id="2.1.1.216" evidence="7"/>
<dbReference type="PROSITE" id="PS51626">
    <property type="entry name" value="SAM_MT_TRM1"/>
    <property type="match status" value="1"/>
</dbReference>
<accession>J9DVB1</accession>
<evidence type="ECO:0000313" key="11">
    <source>
        <dbReference type="Proteomes" id="UP000003163"/>
    </source>
</evidence>
<dbReference type="Gene3D" id="3.40.50.150">
    <property type="entry name" value="Vaccinia Virus protein VP39"/>
    <property type="match status" value="1"/>
</dbReference>
<evidence type="ECO:0000256" key="5">
    <source>
        <dbReference type="ARBA" id="ARBA00022694"/>
    </source>
</evidence>
<dbReference type="PANTHER" id="PTHR10631">
    <property type="entry name" value="N 2 ,N 2 -DIMETHYLGUANOSINE TRNA METHYLTRANSFERASE"/>
    <property type="match status" value="1"/>
</dbReference>
<keyword evidence="11" id="KW-1185">Reference proteome</keyword>
<dbReference type="STRING" id="1003232.J9DVB1"/>
<dbReference type="InterPro" id="IPR042296">
    <property type="entry name" value="tRNA_met_Trm1_C"/>
</dbReference>
<evidence type="ECO:0000256" key="6">
    <source>
        <dbReference type="ARBA" id="ARBA00022884"/>
    </source>
</evidence>
<dbReference type="GO" id="GO:0002940">
    <property type="term" value="P:tRNA N2-guanine methylation"/>
    <property type="evidence" value="ECO:0007669"/>
    <property type="project" value="EnsemblFungi"/>
</dbReference>
<comment type="similarity">
    <text evidence="9">Belongs to the class I-like SAM-binding methyltransferase superfamily. Trm1 family.</text>
</comment>
<evidence type="ECO:0000256" key="2">
    <source>
        <dbReference type="ARBA" id="ARBA00022603"/>
    </source>
</evidence>
<dbReference type="InterPro" id="IPR029063">
    <property type="entry name" value="SAM-dependent_MTases_sf"/>
</dbReference>